<sequence>MEVVAPIVDDNKTSNGILLFNKRSYDDVQLYMCPNLLQGEGIKRPTTLSVTSQGPIRHTNTGVSDNVWVNRSLGSQSAPSTSVNTKRVGESSPFSSTNRRISTQGKSQRSRIHGTDTGVNVRTRNVLRTTHLNRVNANHVNPLAGNKDEGSSSAHNEDVSPTYAMVLLSSAKDIVELKPQLNKIKEALGRGIIITAYAPFRNASVPDQVSYILNILENFG</sequence>
<feature type="compositionally biased region" description="Polar residues" evidence="1">
    <location>
        <begin position="92"/>
        <end position="107"/>
    </location>
</feature>
<accession>A0ABQ5F668</accession>
<evidence type="ECO:0000256" key="1">
    <source>
        <dbReference type="SAM" id="MobiDB-lite"/>
    </source>
</evidence>
<dbReference type="Proteomes" id="UP001151760">
    <property type="component" value="Unassembled WGS sequence"/>
</dbReference>
<comment type="caution">
    <text evidence="2">The sequence shown here is derived from an EMBL/GenBank/DDBJ whole genome shotgun (WGS) entry which is preliminary data.</text>
</comment>
<reference evidence="2" key="1">
    <citation type="journal article" date="2022" name="Int. J. Mol. Sci.">
        <title>Draft Genome of Tanacetum Coccineum: Genomic Comparison of Closely Related Tanacetum-Family Plants.</title>
        <authorList>
            <person name="Yamashiro T."/>
            <person name="Shiraishi A."/>
            <person name="Nakayama K."/>
            <person name="Satake H."/>
        </authorList>
    </citation>
    <scope>NUCLEOTIDE SEQUENCE</scope>
</reference>
<protein>
    <submittedName>
        <fullName evidence="2">Uncharacterized protein</fullName>
    </submittedName>
</protein>
<name>A0ABQ5F668_9ASTR</name>
<gene>
    <name evidence="2" type="ORF">Tco_1002278</name>
</gene>
<evidence type="ECO:0000313" key="3">
    <source>
        <dbReference type="Proteomes" id="UP001151760"/>
    </source>
</evidence>
<dbReference type="EMBL" id="BQNB010017044">
    <property type="protein sequence ID" value="GJT58745.1"/>
    <property type="molecule type" value="Genomic_DNA"/>
</dbReference>
<evidence type="ECO:0000313" key="2">
    <source>
        <dbReference type="EMBL" id="GJT58745.1"/>
    </source>
</evidence>
<keyword evidence="3" id="KW-1185">Reference proteome</keyword>
<feature type="compositionally biased region" description="Polar residues" evidence="1">
    <location>
        <begin position="72"/>
        <end position="85"/>
    </location>
</feature>
<feature type="region of interest" description="Disordered" evidence="1">
    <location>
        <begin position="72"/>
        <end position="114"/>
    </location>
</feature>
<proteinExistence type="predicted"/>
<organism evidence="2 3">
    <name type="scientific">Tanacetum coccineum</name>
    <dbReference type="NCBI Taxonomy" id="301880"/>
    <lineage>
        <taxon>Eukaryota</taxon>
        <taxon>Viridiplantae</taxon>
        <taxon>Streptophyta</taxon>
        <taxon>Embryophyta</taxon>
        <taxon>Tracheophyta</taxon>
        <taxon>Spermatophyta</taxon>
        <taxon>Magnoliopsida</taxon>
        <taxon>eudicotyledons</taxon>
        <taxon>Gunneridae</taxon>
        <taxon>Pentapetalae</taxon>
        <taxon>asterids</taxon>
        <taxon>campanulids</taxon>
        <taxon>Asterales</taxon>
        <taxon>Asteraceae</taxon>
        <taxon>Asteroideae</taxon>
        <taxon>Anthemideae</taxon>
        <taxon>Anthemidinae</taxon>
        <taxon>Tanacetum</taxon>
    </lineage>
</organism>
<reference evidence="2" key="2">
    <citation type="submission" date="2022-01" db="EMBL/GenBank/DDBJ databases">
        <authorList>
            <person name="Yamashiro T."/>
            <person name="Shiraishi A."/>
            <person name="Satake H."/>
            <person name="Nakayama K."/>
        </authorList>
    </citation>
    <scope>NUCLEOTIDE SEQUENCE</scope>
</reference>